<dbReference type="GO" id="GO:0005886">
    <property type="term" value="C:plasma membrane"/>
    <property type="evidence" value="ECO:0007669"/>
    <property type="project" value="UniProtKB-SubCell"/>
</dbReference>
<feature type="transmembrane region" description="Helical" evidence="8">
    <location>
        <begin position="353"/>
        <end position="373"/>
    </location>
</feature>
<dbReference type="PROSITE" id="PS50850">
    <property type="entry name" value="MFS"/>
    <property type="match status" value="1"/>
</dbReference>
<organism evidence="10 11">
    <name type="scientific">Ensifer adhaerens</name>
    <name type="common">Sinorhizobium morelense</name>
    <dbReference type="NCBI Taxonomy" id="106592"/>
    <lineage>
        <taxon>Bacteria</taxon>
        <taxon>Pseudomonadati</taxon>
        <taxon>Pseudomonadota</taxon>
        <taxon>Alphaproteobacteria</taxon>
        <taxon>Hyphomicrobiales</taxon>
        <taxon>Rhizobiaceae</taxon>
        <taxon>Sinorhizobium/Ensifer group</taxon>
        <taxon>Ensifer</taxon>
    </lineage>
</organism>
<feature type="transmembrane region" description="Helical" evidence="8">
    <location>
        <begin position="379"/>
        <end position="398"/>
    </location>
</feature>
<feature type="domain" description="Major facilitator superfamily (MFS) profile" evidence="9">
    <location>
        <begin position="18"/>
        <end position="401"/>
    </location>
</feature>
<reference evidence="11" key="1">
    <citation type="submission" date="2015-07" db="EMBL/GenBank/DDBJ databases">
        <title>Whole genome sequence of an Ensifer adhaerens strain isolated from a cave pool in the Wind Cave National Park.</title>
        <authorList>
            <person name="Eng W.W.H."/>
            <person name="Gan H.M."/>
            <person name="Barton H.A."/>
            <person name="Savka M.A."/>
        </authorList>
    </citation>
    <scope>NUCLEOTIDE SEQUENCE [LARGE SCALE GENOMIC DNA]</scope>
    <source>
        <strain evidence="11">SD006</strain>
    </source>
</reference>
<evidence type="ECO:0000313" key="11">
    <source>
        <dbReference type="Proteomes" id="UP000037425"/>
    </source>
</evidence>
<gene>
    <name evidence="10" type="ORF">AC244_04270</name>
</gene>
<keyword evidence="4" id="KW-1003">Cell membrane</keyword>
<feature type="transmembrane region" description="Helical" evidence="8">
    <location>
        <begin position="224"/>
        <end position="244"/>
    </location>
</feature>
<evidence type="ECO:0000256" key="6">
    <source>
        <dbReference type="ARBA" id="ARBA00022989"/>
    </source>
</evidence>
<dbReference type="AlphaFoldDB" id="A0A0L8C7C7"/>
<evidence type="ECO:0000256" key="1">
    <source>
        <dbReference type="ARBA" id="ARBA00004651"/>
    </source>
</evidence>
<name>A0A0L8C7C7_ENSAD</name>
<dbReference type="Pfam" id="PF07690">
    <property type="entry name" value="MFS_1"/>
    <property type="match status" value="1"/>
</dbReference>
<dbReference type="InterPro" id="IPR004812">
    <property type="entry name" value="Efflux_drug-R_Bcr/CmlA"/>
</dbReference>
<dbReference type="PRINTS" id="PR01036">
    <property type="entry name" value="TCRTETB"/>
</dbReference>
<feature type="transmembrane region" description="Helical" evidence="8">
    <location>
        <begin position="143"/>
        <end position="165"/>
    </location>
</feature>
<feature type="transmembrane region" description="Helical" evidence="8">
    <location>
        <begin position="171"/>
        <end position="193"/>
    </location>
</feature>
<evidence type="ECO:0000256" key="3">
    <source>
        <dbReference type="ARBA" id="ARBA00022448"/>
    </source>
</evidence>
<feature type="transmembrane region" description="Helical" evidence="8">
    <location>
        <begin position="86"/>
        <end position="104"/>
    </location>
</feature>
<dbReference type="NCBIfam" id="TIGR00710">
    <property type="entry name" value="efflux_Bcr_CflA"/>
    <property type="match status" value="1"/>
</dbReference>
<dbReference type="PANTHER" id="PTHR23502">
    <property type="entry name" value="MAJOR FACILITATOR SUPERFAMILY"/>
    <property type="match status" value="1"/>
</dbReference>
<comment type="similarity">
    <text evidence="2 8">Belongs to the major facilitator superfamily. Bcr/CmlA family.</text>
</comment>
<dbReference type="GO" id="GO:1990961">
    <property type="term" value="P:xenobiotic detoxification by transmembrane export across the plasma membrane"/>
    <property type="evidence" value="ECO:0007669"/>
    <property type="project" value="InterPro"/>
</dbReference>
<dbReference type="PANTHER" id="PTHR23502:SF132">
    <property type="entry name" value="POLYAMINE TRANSPORTER 2-RELATED"/>
    <property type="match status" value="1"/>
</dbReference>
<evidence type="ECO:0000256" key="5">
    <source>
        <dbReference type="ARBA" id="ARBA00022692"/>
    </source>
</evidence>
<dbReference type="SUPFAM" id="SSF103473">
    <property type="entry name" value="MFS general substrate transporter"/>
    <property type="match status" value="1"/>
</dbReference>
<evidence type="ECO:0000259" key="9">
    <source>
        <dbReference type="PROSITE" id="PS50850"/>
    </source>
</evidence>
<dbReference type="GO" id="GO:0042910">
    <property type="term" value="F:xenobiotic transmembrane transporter activity"/>
    <property type="evidence" value="ECO:0007669"/>
    <property type="project" value="InterPro"/>
</dbReference>
<evidence type="ECO:0000256" key="2">
    <source>
        <dbReference type="ARBA" id="ARBA00006236"/>
    </source>
</evidence>
<keyword evidence="6 8" id="KW-1133">Transmembrane helix</keyword>
<dbReference type="Gene3D" id="1.20.1720.10">
    <property type="entry name" value="Multidrug resistance protein D"/>
    <property type="match status" value="1"/>
</dbReference>
<dbReference type="OrthoDB" id="9800416at2"/>
<evidence type="ECO:0000256" key="7">
    <source>
        <dbReference type="ARBA" id="ARBA00023136"/>
    </source>
</evidence>
<feature type="transmembrane region" description="Helical" evidence="8">
    <location>
        <begin position="18"/>
        <end position="37"/>
    </location>
</feature>
<proteinExistence type="inferred from homology"/>
<evidence type="ECO:0000256" key="8">
    <source>
        <dbReference type="RuleBase" id="RU365088"/>
    </source>
</evidence>
<dbReference type="CDD" id="cd17320">
    <property type="entry name" value="MFS_MdfA_MDR_like"/>
    <property type="match status" value="1"/>
</dbReference>
<dbReference type="InterPro" id="IPR011701">
    <property type="entry name" value="MFS"/>
</dbReference>
<keyword evidence="7 8" id="KW-0472">Membrane</keyword>
<feature type="transmembrane region" description="Helical" evidence="8">
    <location>
        <begin position="287"/>
        <end position="306"/>
    </location>
</feature>
<evidence type="ECO:0000256" key="4">
    <source>
        <dbReference type="ARBA" id="ARBA00022475"/>
    </source>
</evidence>
<feature type="transmembrane region" description="Helical" evidence="8">
    <location>
        <begin position="110"/>
        <end position="131"/>
    </location>
</feature>
<protein>
    <recommendedName>
        <fullName evidence="8">Bcr/CflA family efflux transporter</fullName>
    </recommendedName>
</protein>
<keyword evidence="5 8" id="KW-0812">Transmembrane</keyword>
<feature type="transmembrane region" description="Helical" evidence="8">
    <location>
        <begin position="57"/>
        <end position="74"/>
    </location>
</feature>
<feature type="transmembrane region" description="Helical" evidence="8">
    <location>
        <begin position="256"/>
        <end position="275"/>
    </location>
</feature>
<dbReference type="InterPro" id="IPR020846">
    <property type="entry name" value="MFS_dom"/>
</dbReference>
<sequence length="411" mass="43758">MTSTTDEAAAPGLSKFQFIALMAMLMAVNAVSIDIMLPGLQQIGASLGVTDENHRQYVITAYLIGMGVAQLFFGPLSDRFGRKAPLLAGLGIYGVCAVAITIVPTFSALLALRFVQGIGAAATRVITVSIVRDVYGGRRMAEVMSLIMMVFMIVPVIAPSVGQLIMIFAEWHMIFVVIALFAFTIATLVVFRLQETLNPDHRRAFTPSVILSGFKIVLTNRLSLFYTLATSVILGALFGFINSAQQILVGVYGLGLWFPVVFAAFAGMMAVASFTNSQLVRRFGMRALSHAALLGFMLASFLWMTVSIYGPVPFPLFVVLYGAAMFQFGLIASNFNAMAMEPLGHVAGTASSVLGFTQTIGGGVIGAFIGQAFDGTATPLAIGYFTVAAIGVVFVLIAERGKLFKAHNPAG</sequence>
<comment type="caution">
    <text evidence="10">The sequence shown here is derived from an EMBL/GenBank/DDBJ whole genome shotgun (WGS) entry which is preliminary data.</text>
</comment>
<keyword evidence="8" id="KW-0997">Cell inner membrane</keyword>
<dbReference type="Proteomes" id="UP000037425">
    <property type="component" value="Unassembled WGS sequence"/>
</dbReference>
<dbReference type="EMBL" id="LGAP01000001">
    <property type="protein sequence ID" value="KOF22719.1"/>
    <property type="molecule type" value="Genomic_DNA"/>
</dbReference>
<dbReference type="PATRIC" id="fig|106592.7.peg.913"/>
<dbReference type="RefSeq" id="WP_053247513.1">
    <property type="nucleotide sequence ID" value="NZ_LGAP01000001.1"/>
</dbReference>
<feature type="transmembrane region" description="Helical" evidence="8">
    <location>
        <begin position="312"/>
        <end position="332"/>
    </location>
</feature>
<keyword evidence="3 8" id="KW-0813">Transport</keyword>
<comment type="subcellular location">
    <subcellularLocation>
        <location evidence="8">Cell inner membrane</location>
        <topology evidence="8">Multi-pass membrane protein</topology>
    </subcellularLocation>
    <subcellularLocation>
        <location evidence="1">Cell membrane</location>
        <topology evidence="1">Multi-pass membrane protein</topology>
    </subcellularLocation>
</comment>
<evidence type="ECO:0000313" key="10">
    <source>
        <dbReference type="EMBL" id="KOF22719.1"/>
    </source>
</evidence>
<dbReference type="InterPro" id="IPR036259">
    <property type="entry name" value="MFS_trans_sf"/>
</dbReference>
<accession>A0A0L8C7C7</accession>